<reference evidence="3" key="1">
    <citation type="submission" date="2018-02" db="EMBL/GenBank/DDBJ databases">
        <authorList>
            <person name="Cohen D.B."/>
            <person name="Kent A.D."/>
        </authorList>
    </citation>
    <scope>NUCLEOTIDE SEQUENCE [LARGE SCALE GENOMIC DNA]</scope>
</reference>
<dbReference type="GeneID" id="64766375"/>
<feature type="region of interest" description="Disordered" evidence="1">
    <location>
        <begin position="62"/>
        <end position="82"/>
    </location>
</feature>
<sequence>MMKRETLKELARVIRKFGYTPNRQDTMTLADNLGEAMDEIDLLKAKVADAWNEGYHAGSLNMDNGIDKDDDRRALNPYGVTT</sequence>
<accession>A0A2P1JXK3</accession>
<evidence type="ECO:0000313" key="2">
    <source>
        <dbReference type="EMBL" id="AVO25053.1"/>
    </source>
</evidence>
<dbReference type="RefSeq" id="YP_010059144.1">
    <property type="nucleotide sequence ID" value="NC_054724.1"/>
</dbReference>
<protein>
    <submittedName>
        <fullName evidence="2">Uncharacterized protein</fullName>
    </submittedName>
</protein>
<gene>
    <name evidence="2" type="primary">122</name>
    <name evidence="2" type="ORF">SEA_FINCH_122</name>
</gene>
<evidence type="ECO:0000313" key="3">
    <source>
        <dbReference type="Proteomes" id="UP000241290"/>
    </source>
</evidence>
<evidence type="ECO:0000256" key="1">
    <source>
        <dbReference type="SAM" id="MobiDB-lite"/>
    </source>
</evidence>
<dbReference type="Proteomes" id="UP000241290">
    <property type="component" value="Genome"/>
</dbReference>
<proteinExistence type="predicted"/>
<dbReference type="EMBL" id="MG962366">
    <property type="protein sequence ID" value="AVO25053.1"/>
    <property type="molecule type" value="Genomic_DNA"/>
</dbReference>
<dbReference type="KEGG" id="vg:64766375"/>
<feature type="compositionally biased region" description="Basic and acidic residues" evidence="1">
    <location>
        <begin position="65"/>
        <end position="74"/>
    </location>
</feature>
<keyword evidence="3" id="KW-1185">Reference proteome</keyword>
<organism evidence="2 3">
    <name type="scientific">Rhodococcus phage Finch</name>
    <dbReference type="NCBI Taxonomy" id="2094144"/>
    <lineage>
        <taxon>Viruses</taxon>
        <taxon>Duplodnaviria</taxon>
        <taxon>Heunggongvirae</taxon>
        <taxon>Uroviricota</taxon>
        <taxon>Caudoviricetes</taxon>
        <taxon>Finchvirus</taxon>
        <taxon>Finchvirus finch</taxon>
    </lineage>
</organism>
<name>A0A2P1JXK3_9CAUD</name>